<reference evidence="1" key="2">
    <citation type="journal article" date="2015" name="Data Brief">
        <title>Shoot transcriptome of the giant reed, Arundo donax.</title>
        <authorList>
            <person name="Barrero R.A."/>
            <person name="Guerrero F.D."/>
            <person name="Moolhuijzen P."/>
            <person name="Goolsby J.A."/>
            <person name="Tidwell J."/>
            <person name="Bellgard S.E."/>
            <person name="Bellgard M.I."/>
        </authorList>
    </citation>
    <scope>NUCLEOTIDE SEQUENCE</scope>
    <source>
        <tissue evidence="1">Shoot tissue taken approximately 20 cm above the soil surface</tissue>
    </source>
</reference>
<sequence length="45" mass="5209">MIQPWSTSIFLGLPPTVAGRQRKIRVLLTFCVQFNGISFIFEIPW</sequence>
<dbReference type="AlphaFoldDB" id="A0A0A8YS09"/>
<proteinExistence type="predicted"/>
<evidence type="ECO:0000313" key="1">
    <source>
        <dbReference type="EMBL" id="JAD29669.1"/>
    </source>
</evidence>
<dbReference type="EMBL" id="GBRH01268226">
    <property type="protein sequence ID" value="JAD29669.1"/>
    <property type="molecule type" value="Transcribed_RNA"/>
</dbReference>
<name>A0A0A8YS09_ARUDO</name>
<protein>
    <submittedName>
        <fullName evidence="1">Uncharacterized protein</fullName>
    </submittedName>
</protein>
<accession>A0A0A8YS09</accession>
<organism evidence="1">
    <name type="scientific">Arundo donax</name>
    <name type="common">Giant reed</name>
    <name type="synonym">Donax arundinaceus</name>
    <dbReference type="NCBI Taxonomy" id="35708"/>
    <lineage>
        <taxon>Eukaryota</taxon>
        <taxon>Viridiplantae</taxon>
        <taxon>Streptophyta</taxon>
        <taxon>Embryophyta</taxon>
        <taxon>Tracheophyta</taxon>
        <taxon>Spermatophyta</taxon>
        <taxon>Magnoliopsida</taxon>
        <taxon>Liliopsida</taxon>
        <taxon>Poales</taxon>
        <taxon>Poaceae</taxon>
        <taxon>PACMAD clade</taxon>
        <taxon>Arundinoideae</taxon>
        <taxon>Arundineae</taxon>
        <taxon>Arundo</taxon>
    </lineage>
</organism>
<reference evidence="1" key="1">
    <citation type="submission" date="2014-09" db="EMBL/GenBank/DDBJ databases">
        <authorList>
            <person name="Magalhaes I.L.F."/>
            <person name="Oliveira U."/>
            <person name="Santos F.R."/>
            <person name="Vidigal T.H.D.A."/>
            <person name="Brescovit A.D."/>
            <person name="Santos A.J."/>
        </authorList>
    </citation>
    <scope>NUCLEOTIDE SEQUENCE</scope>
    <source>
        <tissue evidence="1">Shoot tissue taken approximately 20 cm above the soil surface</tissue>
    </source>
</reference>